<reference evidence="1 2" key="1">
    <citation type="submission" date="2017-09" db="EMBL/GenBank/DDBJ databases">
        <title>Large-scale bioinformatics analysis of Bacillus genomes uncovers conserved roles of natural products in bacterial physiology.</title>
        <authorList>
            <consortium name="Agbiome Team Llc"/>
            <person name="Bleich R.M."/>
            <person name="Grubbs K.J."/>
            <person name="Santa Maria K.C."/>
            <person name="Allen S.E."/>
            <person name="Farag S."/>
            <person name="Shank E.A."/>
            <person name="Bowers A."/>
        </authorList>
    </citation>
    <scope>NUCLEOTIDE SEQUENCE [LARGE SCALE GENOMIC DNA]</scope>
    <source>
        <strain evidence="1 2">AFS085496</strain>
    </source>
</reference>
<sequence>MKQSFKRIKNIMDDNQIKVVSVMKNKVWISKDSEKFEETQMQFNDEEVYQLINSISKDFRREPNEQNPIWRGLTPSGFIADIVMPPVSFDGPVITMYREELFSGNFYSY</sequence>
<accession>A0A9X6WJH6</accession>
<dbReference type="Gene3D" id="3.30.450.380">
    <property type="match status" value="1"/>
</dbReference>
<evidence type="ECO:0000313" key="1">
    <source>
        <dbReference type="EMBL" id="PFJ33132.1"/>
    </source>
</evidence>
<organism evidence="1 2">
    <name type="scientific">Bacillus thuringiensis</name>
    <dbReference type="NCBI Taxonomy" id="1428"/>
    <lineage>
        <taxon>Bacteria</taxon>
        <taxon>Bacillati</taxon>
        <taxon>Bacillota</taxon>
        <taxon>Bacilli</taxon>
        <taxon>Bacillales</taxon>
        <taxon>Bacillaceae</taxon>
        <taxon>Bacillus</taxon>
        <taxon>Bacillus cereus group</taxon>
    </lineage>
</organism>
<gene>
    <name evidence="1" type="ORF">COJ15_28225</name>
</gene>
<protein>
    <submittedName>
        <fullName evidence="1">Uncharacterized protein</fullName>
    </submittedName>
</protein>
<dbReference type="EMBL" id="NUVX01000062">
    <property type="protein sequence ID" value="PFJ33132.1"/>
    <property type="molecule type" value="Genomic_DNA"/>
</dbReference>
<dbReference type="AlphaFoldDB" id="A0A9X6WJH6"/>
<comment type="caution">
    <text evidence="1">The sequence shown here is derived from an EMBL/GenBank/DDBJ whole genome shotgun (WGS) entry which is preliminary data.</text>
</comment>
<dbReference type="RefSeq" id="WP_098517253.1">
    <property type="nucleotide sequence ID" value="NZ_NUVX01000062.1"/>
</dbReference>
<evidence type="ECO:0000313" key="2">
    <source>
        <dbReference type="Proteomes" id="UP000224003"/>
    </source>
</evidence>
<proteinExistence type="predicted"/>
<name>A0A9X6WJH6_BACTU</name>
<dbReference type="Proteomes" id="UP000224003">
    <property type="component" value="Unassembled WGS sequence"/>
</dbReference>